<feature type="compositionally biased region" description="Basic residues" evidence="1">
    <location>
        <begin position="264"/>
        <end position="274"/>
    </location>
</feature>
<proteinExistence type="predicted"/>
<feature type="region of interest" description="Disordered" evidence="1">
    <location>
        <begin position="190"/>
        <end position="225"/>
    </location>
</feature>
<evidence type="ECO:0000259" key="2">
    <source>
        <dbReference type="SMART" id="SM00128"/>
    </source>
</evidence>
<comment type="caution">
    <text evidence="3">The sequence shown here is derived from an EMBL/GenBank/DDBJ whole genome shotgun (WGS) entry which is preliminary data.</text>
</comment>
<dbReference type="EMBL" id="LZYO01000336">
    <property type="protein sequence ID" value="ODH16560.1"/>
    <property type="molecule type" value="Genomic_DNA"/>
</dbReference>
<dbReference type="VEuPathDB" id="FungiDB:PABG_11088"/>
<dbReference type="SMART" id="SM00128">
    <property type="entry name" value="IPPc"/>
    <property type="match status" value="1"/>
</dbReference>
<dbReference type="PANTHER" id="PTHR11200:SF286">
    <property type="entry name" value="5-PHOSPHATASE, PUTATIVE (AFU_ORTHOLOGUE AFUA_5G07600)-RELATED"/>
    <property type="match status" value="1"/>
</dbReference>
<dbReference type="GO" id="GO:0046856">
    <property type="term" value="P:phosphatidylinositol dephosphorylation"/>
    <property type="evidence" value="ECO:0007669"/>
    <property type="project" value="InterPro"/>
</dbReference>
<dbReference type="VEuPathDB" id="FungiDB:PADG_11469"/>
<dbReference type="VEuPathDB" id="FungiDB:PADG_11470"/>
<dbReference type="PANTHER" id="PTHR11200">
    <property type="entry name" value="INOSITOL 5-PHOSPHATASE"/>
    <property type="match status" value="1"/>
</dbReference>
<accession>A0A1D2J7R3</accession>
<name>A0A1D2J7R3_PARBR</name>
<dbReference type="Gene3D" id="3.65.10.20">
    <property type="entry name" value="RNA 3'-terminal phosphate cyclase domain"/>
    <property type="match status" value="2"/>
</dbReference>
<sequence length="994" mass="110259">MLRLDGSTLEGGGQLVRNVLALSAMTGLPVTINNVRGKKARPEGFKEFAYCRYTIPRRKITFYPRSVEDGKGEDAFSSPQQKLRLQPLPATSGIQSEYNTTFSLQLLVLSSSFFKPYTYTFFIKLNITGGTNVSSAPSYDYVSQVLIPNFVNLGLPLLSVKLNRRGWSSGAVQIGSVSFEIEPLAAPSSKEAELRRSSCRSQGQVVEDSGSRTKTHSEIPPAVHPRFPRIDLENLDPGFITEVDITILAPDATLQQAVESNHSKGGHKRGKNKNQRRESGNHFRKRHTTEPALPKTALGVEESGFLEPTVPANEDFGQDSSFQPTIRQFLECAAAKSVTRALKSLSPKPRTKGQTSTPEIPLVKIRTTEPTHGASHIYILLVAHTSTGLRLGRGMLYSEYKSGAKNKRHYTANPEKGMIALLRSMIDECVASLIGEFHVNPKETSRKGTKGCLDTFMRDQVVVFEALGRLDEEVREKKLSNQIEEDSVSLHTLTAMTTILSQLVEISISIETGIRFGNLKKLSVRISIVPGPRDQIMQNIPKVLISNSPVVNKHFKTDEISMESLSIYVLSFNCARNVIQPYSFASHLFDVLPDSRCRSTDLPEILVLSLQEVAPISYAFLGGSFLNPYFDAFRRAVNIAAGEECYANIVTKNAGMVAIMVFVRQDVAGKIARIETADVGVGVQEAGNKGAAGARIGYYINEDTVDLTFVAAHLAPDEWAVERRNEDWKSISERLVFSRTNNSGENTRIRDGETEEDAPLLRPESPDVKKDNGLYSPRSYIFAAGDLNYRTSLTRPGPKDYKKFPQPTEDLNSPYHYSHLLEKDQLTRELQEQKTLQNFSEAPIKFLPTYKFTLQADQVYPEGPTGKWSWAKQRWPSWCDRILYSDFPSSSSTGENNIEVNGYDALPLFQTSDHRAVALSVSVPLKPASPPAVFLPPFEIDANWKRKRAAARRKEIAVGVAAYLTLTWEGNGLLASIGLVLIGSFFAWQSFLAG</sequence>
<feature type="domain" description="Inositol polyphosphate-related phosphatase" evidence="2">
    <location>
        <begin position="563"/>
        <end position="929"/>
    </location>
</feature>
<dbReference type="InterPro" id="IPR037136">
    <property type="entry name" value="RNA3'_phos_cyclase_dom_sf"/>
</dbReference>
<feature type="region of interest" description="Disordered" evidence="1">
    <location>
        <begin position="257"/>
        <end position="291"/>
    </location>
</feature>
<dbReference type="AlphaFoldDB" id="A0A1D2J7R3"/>
<dbReference type="GO" id="GO:0004439">
    <property type="term" value="F:phosphatidylinositol-4,5-bisphosphate 5-phosphatase activity"/>
    <property type="evidence" value="ECO:0007669"/>
    <property type="project" value="TreeGrafter"/>
</dbReference>
<dbReference type="InterPro" id="IPR046985">
    <property type="entry name" value="IP5"/>
</dbReference>
<evidence type="ECO:0000256" key="1">
    <source>
        <dbReference type="SAM" id="MobiDB-lite"/>
    </source>
</evidence>
<protein>
    <recommendedName>
        <fullName evidence="2">Inositol polyphosphate-related phosphatase domain-containing protein</fullName>
    </recommendedName>
</protein>
<dbReference type="Pfam" id="PF22669">
    <property type="entry name" value="Exo_endo_phos2"/>
    <property type="match status" value="1"/>
</dbReference>
<dbReference type="Pfam" id="PF01137">
    <property type="entry name" value="RTC"/>
    <property type="match status" value="1"/>
</dbReference>
<gene>
    <name evidence="3" type="ORF">ACO22_06350</name>
</gene>
<dbReference type="SUPFAM" id="SSF55205">
    <property type="entry name" value="EPT/RTPC-like"/>
    <property type="match status" value="1"/>
</dbReference>
<dbReference type="InterPro" id="IPR023797">
    <property type="entry name" value="RNA3'_phos_cyclase_dom"/>
</dbReference>
<dbReference type="InterPro" id="IPR000300">
    <property type="entry name" value="IPPc"/>
</dbReference>
<evidence type="ECO:0000313" key="4">
    <source>
        <dbReference type="Proteomes" id="UP000242814"/>
    </source>
</evidence>
<reference evidence="3 4" key="1">
    <citation type="submission" date="2016-06" db="EMBL/GenBank/DDBJ databases">
        <authorList>
            <person name="Kjaerup R.B."/>
            <person name="Dalgaard T.S."/>
            <person name="Juul-Madsen H.R."/>
        </authorList>
    </citation>
    <scope>NUCLEOTIDE SEQUENCE [LARGE SCALE GENOMIC DNA]</scope>
    <source>
        <strain evidence="3 4">Pb300</strain>
    </source>
</reference>
<dbReference type="InterPro" id="IPR013792">
    <property type="entry name" value="RNA3'P_cycl/enolpyr_Trfase_a/b"/>
</dbReference>
<dbReference type="InterPro" id="IPR036691">
    <property type="entry name" value="Endo/exonu/phosph_ase_sf"/>
</dbReference>
<feature type="region of interest" description="Disordered" evidence="1">
    <location>
        <begin position="742"/>
        <end position="769"/>
    </location>
</feature>
<dbReference type="Proteomes" id="UP000242814">
    <property type="component" value="Unassembled WGS sequence"/>
</dbReference>
<evidence type="ECO:0000313" key="3">
    <source>
        <dbReference type="EMBL" id="ODH16560.1"/>
    </source>
</evidence>
<dbReference type="Gene3D" id="3.60.10.10">
    <property type="entry name" value="Endonuclease/exonuclease/phosphatase"/>
    <property type="match status" value="1"/>
</dbReference>
<dbReference type="SUPFAM" id="SSF56219">
    <property type="entry name" value="DNase I-like"/>
    <property type="match status" value="1"/>
</dbReference>
<organism evidence="3 4">
    <name type="scientific">Paracoccidioides brasiliensis</name>
    <dbReference type="NCBI Taxonomy" id="121759"/>
    <lineage>
        <taxon>Eukaryota</taxon>
        <taxon>Fungi</taxon>
        <taxon>Dikarya</taxon>
        <taxon>Ascomycota</taxon>
        <taxon>Pezizomycotina</taxon>
        <taxon>Eurotiomycetes</taxon>
        <taxon>Eurotiomycetidae</taxon>
        <taxon>Onygenales</taxon>
        <taxon>Ajellomycetaceae</taxon>
        <taxon>Paracoccidioides</taxon>
    </lineage>
</organism>